<comment type="similarity">
    <text evidence="1 8">Belongs to the DnaX/STICHEL family.</text>
</comment>
<evidence type="ECO:0000256" key="5">
    <source>
        <dbReference type="ARBA" id="ARBA00022840"/>
    </source>
</evidence>
<dbReference type="CDD" id="cd18137">
    <property type="entry name" value="HLD_clamp_pol_III_gamma_tau"/>
    <property type="match status" value="1"/>
</dbReference>
<keyword evidence="4" id="KW-0862">Zinc</keyword>
<protein>
    <recommendedName>
        <fullName evidence="8">DNA polymerase III subunit gamma/tau</fullName>
        <ecNumber evidence="8">2.7.7.7</ecNumber>
    </recommendedName>
</protein>
<keyword evidence="5 8" id="KW-0067">ATP-binding</keyword>
<dbReference type="InterPro" id="IPR012763">
    <property type="entry name" value="DNA_pol_III_sug/sutau_N"/>
</dbReference>
<reference evidence="10" key="1">
    <citation type="journal article" date="2014" name="Int. J. Syst. Evol. Microbiol.">
        <title>Complete genome sequence of Corynebacterium casei LMG S-19264T (=DSM 44701T), isolated from a smear-ripened cheese.</title>
        <authorList>
            <consortium name="US DOE Joint Genome Institute (JGI-PGF)"/>
            <person name="Walter F."/>
            <person name="Albersmeier A."/>
            <person name="Kalinowski J."/>
            <person name="Ruckert C."/>
        </authorList>
    </citation>
    <scope>NUCLEOTIDE SEQUENCE</scope>
    <source>
        <strain evidence="10">KCTC 12870</strain>
    </source>
</reference>
<dbReference type="AlphaFoldDB" id="A0A8J3GFG9"/>
<dbReference type="CDD" id="cd00009">
    <property type="entry name" value="AAA"/>
    <property type="match status" value="1"/>
</dbReference>
<dbReference type="Gene3D" id="1.20.272.10">
    <property type="match status" value="1"/>
</dbReference>
<keyword evidence="8" id="KW-0235">DNA replication</keyword>
<keyword evidence="2" id="KW-0479">Metal-binding</keyword>
<feature type="domain" description="AAA+ ATPase" evidence="9">
    <location>
        <begin position="40"/>
        <end position="182"/>
    </location>
</feature>
<dbReference type="PANTHER" id="PTHR11669">
    <property type="entry name" value="REPLICATION FACTOR C / DNA POLYMERASE III GAMMA-TAU SUBUNIT"/>
    <property type="match status" value="1"/>
</dbReference>
<dbReference type="FunFam" id="3.40.50.300:FF:000014">
    <property type="entry name" value="DNA polymerase III subunit gamma/tau"/>
    <property type="match status" value="1"/>
</dbReference>
<keyword evidence="8" id="KW-0548">Nucleotidyltransferase</keyword>
<comment type="catalytic activity">
    <reaction evidence="7 8">
        <text>DNA(n) + a 2'-deoxyribonucleoside 5'-triphosphate = DNA(n+1) + diphosphate</text>
        <dbReference type="Rhea" id="RHEA:22508"/>
        <dbReference type="Rhea" id="RHEA-COMP:17339"/>
        <dbReference type="Rhea" id="RHEA-COMP:17340"/>
        <dbReference type="ChEBI" id="CHEBI:33019"/>
        <dbReference type="ChEBI" id="CHEBI:61560"/>
        <dbReference type="ChEBI" id="CHEBI:173112"/>
        <dbReference type="EC" id="2.7.7.7"/>
    </reaction>
</comment>
<dbReference type="Pfam" id="PF22608">
    <property type="entry name" value="DNAX_ATPase_lid"/>
    <property type="match status" value="1"/>
</dbReference>
<organism evidence="10 11">
    <name type="scientific">Cerasicoccus arenae</name>
    <dbReference type="NCBI Taxonomy" id="424488"/>
    <lineage>
        <taxon>Bacteria</taxon>
        <taxon>Pseudomonadati</taxon>
        <taxon>Verrucomicrobiota</taxon>
        <taxon>Opitutia</taxon>
        <taxon>Puniceicoccales</taxon>
        <taxon>Cerasicoccaceae</taxon>
        <taxon>Cerasicoccus</taxon>
    </lineage>
</organism>
<dbReference type="GO" id="GO:0046872">
    <property type="term" value="F:metal ion binding"/>
    <property type="evidence" value="ECO:0007669"/>
    <property type="project" value="UniProtKB-KW"/>
</dbReference>
<keyword evidence="3 8" id="KW-0547">Nucleotide-binding</keyword>
<evidence type="ECO:0000256" key="7">
    <source>
        <dbReference type="ARBA" id="ARBA00049244"/>
    </source>
</evidence>
<dbReference type="EC" id="2.7.7.7" evidence="8"/>
<comment type="caution">
    <text evidence="10">The sequence shown here is derived from an EMBL/GenBank/DDBJ whole genome shotgun (WGS) entry which is preliminary data.</text>
</comment>
<dbReference type="InterPro" id="IPR008921">
    <property type="entry name" value="DNA_pol3_clamp-load_cplx_C"/>
</dbReference>
<dbReference type="Gene3D" id="3.40.50.300">
    <property type="entry name" value="P-loop containing nucleotide triphosphate hydrolases"/>
    <property type="match status" value="1"/>
</dbReference>
<dbReference type="NCBIfam" id="NF004046">
    <property type="entry name" value="PRK05563.1"/>
    <property type="match status" value="1"/>
</dbReference>
<evidence type="ECO:0000256" key="4">
    <source>
        <dbReference type="ARBA" id="ARBA00022833"/>
    </source>
</evidence>
<dbReference type="SUPFAM" id="SSF48019">
    <property type="entry name" value="post-AAA+ oligomerization domain-like"/>
    <property type="match status" value="1"/>
</dbReference>
<dbReference type="SUPFAM" id="SSF52540">
    <property type="entry name" value="P-loop containing nucleoside triphosphate hydrolases"/>
    <property type="match status" value="1"/>
</dbReference>
<gene>
    <name evidence="8" type="primary">dnaX</name>
    <name evidence="10" type="ORF">GCM10007047_31180</name>
</gene>
<comment type="function">
    <text evidence="8">DNA polymerase III is a complex, multichain enzyme responsible for most of the replicative synthesis in bacteria. This DNA polymerase also exhibits 3' to 5' exonuclease activity.</text>
</comment>
<evidence type="ECO:0000256" key="8">
    <source>
        <dbReference type="RuleBase" id="RU364063"/>
    </source>
</evidence>
<dbReference type="RefSeq" id="WP_189516946.1">
    <property type="nucleotide sequence ID" value="NZ_BMXG01000026.1"/>
</dbReference>
<dbReference type="GO" id="GO:0003887">
    <property type="term" value="F:DNA-directed DNA polymerase activity"/>
    <property type="evidence" value="ECO:0007669"/>
    <property type="project" value="UniProtKB-KW"/>
</dbReference>
<evidence type="ECO:0000313" key="11">
    <source>
        <dbReference type="Proteomes" id="UP000642829"/>
    </source>
</evidence>
<name>A0A8J3GFG9_9BACT</name>
<dbReference type="FunFam" id="1.10.8.60:FF:000013">
    <property type="entry name" value="DNA polymerase III subunit gamma/tau"/>
    <property type="match status" value="1"/>
</dbReference>
<dbReference type="Proteomes" id="UP000642829">
    <property type="component" value="Unassembled WGS sequence"/>
</dbReference>
<dbReference type="EMBL" id="BMXG01000026">
    <property type="protein sequence ID" value="GHC11656.1"/>
    <property type="molecule type" value="Genomic_DNA"/>
</dbReference>
<comment type="subunit">
    <text evidence="8">DNA polymerase III contains a core (composed of alpha, epsilon and theta chains) that associates with a tau subunit. This core dimerizes to form the POLIII' complex. PolIII' associates with the gamma complex (composed of gamma, delta, delta', psi and chi chains) and with the beta chain to form the complete DNA polymerase III complex.</text>
</comment>
<dbReference type="SMART" id="SM00382">
    <property type="entry name" value="AAA"/>
    <property type="match status" value="1"/>
</dbReference>
<dbReference type="InterPro" id="IPR003593">
    <property type="entry name" value="AAA+_ATPase"/>
</dbReference>
<dbReference type="GO" id="GO:0003677">
    <property type="term" value="F:DNA binding"/>
    <property type="evidence" value="ECO:0007669"/>
    <property type="project" value="InterPro"/>
</dbReference>
<evidence type="ECO:0000256" key="3">
    <source>
        <dbReference type="ARBA" id="ARBA00022741"/>
    </source>
</evidence>
<accession>A0A8J3GFG9</accession>
<dbReference type="InterPro" id="IPR045085">
    <property type="entry name" value="HLD_clamp_pol_III_gamma_tau"/>
</dbReference>
<dbReference type="PANTHER" id="PTHR11669:SF0">
    <property type="entry name" value="PROTEIN STICHEL-LIKE 2"/>
    <property type="match status" value="1"/>
</dbReference>
<keyword evidence="11" id="KW-1185">Reference proteome</keyword>
<sequence>MAQEAYQVIARRWRPKQFDEMVGQEHIVRTLKNAIESNRIAHAYLFVGPRGTGKTTTARIFAKALNAEGGPAVAPDDTTPISQSILDGSCMDVIEIDGASNGSVDQIRDLREECQYSPTVGQFKIYIIDEVHMLSNAAWNALLKTLEEPPAHVKFIFATTEANKVLPTVVSRCQRFEFRPIPDEKIIERLRMIADTDDIKVDAGALKAIARMADGGMRDAQSILDQLISFCGNDITEEKALDVYGLAAPAMIDQMVRAIAAADYQALFAAIEEIAGQGRDLYRVLLDIQTRTREAMIEAIRGGGTTESLGAPLTSESLARMLDALQSGESQVRSGLSQRVNFEVALLRAVDQSRSRAIDSVIKELSNLAAGLPQDAGQKKNRGIARARE</sequence>
<dbReference type="Pfam" id="PF13177">
    <property type="entry name" value="DNA_pol3_delta2"/>
    <property type="match status" value="1"/>
</dbReference>
<dbReference type="Gene3D" id="1.10.8.60">
    <property type="match status" value="1"/>
</dbReference>
<evidence type="ECO:0000256" key="2">
    <source>
        <dbReference type="ARBA" id="ARBA00022723"/>
    </source>
</evidence>
<evidence type="ECO:0000256" key="1">
    <source>
        <dbReference type="ARBA" id="ARBA00006360"/>
    </source>
</evidence>
<keyword evidence="8" id="KW-0808">Transferase</keyword>
<dbReference type="GO" id="GO:0006261">
    <property type="term" value="P:DNA-templated DNA replication"/>
    <property type="evidence" value="ECO:0007669"/>
    <property type="project" value="TreeGrafter"/>
</dbReference>
<dbReference type="InterPro" id="IPR050238">
    <property type="entry name" value="DNA_Rep/Repair_Clamp_Loader"/>
</dbReference>
<dbReference type="NCBIfam" id="TIGR02397">
    <property type="entry name" value="dnaX_nterm"/>
    <property type="match status" value="1"/>
</dbReference>
<dbReference type="GO" id="GO:0005524">
    <property type="term" value="F:ATP binding"/>
    <property type="evidence" value="ECO:0007669"/>
    <property type="project" value="UniProtKB-KW"/>
</dbReference>
<dbReference type="GO" id="GO:0009360">
    <property type="term" value="C:DNA polymerase III complex"/>
    <property type="evidence" value="ECO:0007669"/>
    <property type="project" value="InterPro"/>
</dbReference>
<evidence type="ECO:0000259" key="9">
    <source>
        <dbReference type="SMART" id="SM00382"/>
    </source>
</evidence>
<dbReference type="InterPro" id="IPR027417">
    <property type="entry name" value="P-loop_NTPase"/>
</dbReference>
<reference evidence="10" key="2">
    <citation type="submission" date="2020-09" db="EMBL/GenBank/DDBJ databases">
        <authorList>
            <person name="Sun Q."/>
            <person name="Kim S."/>
        </authorList>
    </citation>
    <scope>NUCLEOTIDE SEQUENCE</scope>
    <source>
        <strain evidence="10">KCTC 12870</strain>
    </source>
</reference>
<keyword evidence="6 8" id="KW-0239">DNA-directed DNA polymerase</keyword>
<evidence type="ECO:0000256" key="6">
    <source>
        <dbReference type="ARBA" id="ARBA00022932"/>
    </source>
</evidence>
<evidence type="ECO:0000313" key="10">
    <source>
        <dbReference type="EMBL" id="GHC11656.1"/>
    </source>
</evidence>
<proteinExistence type="inferred from homology"/>